<dbReference type="EMBL" id="BAAATE010000032">
    <property type="protein sequence ID" value="GAA2690697.1"/>
    <property type="molecule type" value="Genomic_DNA"/>
</dbReference>
<organism evidence="1 2">
    <name type="scientific">Nonomuraea recticatena</name>
    <dbReference type="NCBI Taxonomy" id="46178"/>
    <lineage>
        <taxon>Bacteria</taxon>
        <taxon>Bacillati</taxon>
        <taxon>Actinomycetota</taxon>
        <taxon>Actinomycetes</taxon>
        <taxon>Streptosporangiales</taxon>
        <taxon>Streptosporangiaceae</taxon>
        <taxon>Nonomuraea</taxon>
    </lineage>
</organism>
<accession>A0ABN3T098</accession>
<keyword evidence="2" id="KW-1185">Reference proteome</keyword>
<gene>
    <name evidence="1" type="ORF">GCM10010412_080440</name>
</gene>
<evidence type="ECO:0000313" key="2">
    <source>
        <dbReference type="Proteomes" id="UP001501666"/>
    </source>
</evidence>
<dbReference type="Proteomes" id="UP001501666">
    <property type="component" value="Unassembled WGS sequence"/>
</dbReference>
<sequence>MTPRPRPPFGPSAILLLAALIVTLGVLTVVSLETESVTDVKEPIAAPADEQPNPLKTVPWRQGVDPLLPHTLVVGVDIEPGTYTSQGRAPRGNPNLECTWARLRGLSGRTGDVIDSGKSWGSVTVTILATDKGFVTGGCAEWVGPAGSPE</sequence>
<reference evidence="1 2" key="1">
    <citation type="journal article" date="2019" name="Int. J. Syst. Evol. Microbiol.">
        <title>The Global Catalogue of Microorganisms (GCM) 10K type strain sequencing project: providing services to taxonomists for standard genome sequencing and annotation.</title>
        <authorList>
            <consortium name="The Broad Institute Genomics Platform"/>
            <consortium name="The Broad Institute Genome Sequencing Center for Infectious Disease"/>
            <person name="Wu L."/>
            <person name="Ma J."/>
        </authorList>
    </citation>
    <scope>NUCLEOTIDE SEQUENCE [LARGE SCALE GENOMIC DNA]</scope>
    <source>
        <strain evidence="1 2">JCM 6835</strain>
    </source>
</reference>
<evidence type="ECO:0000313" key="1">
    <source>
        <dbReference type="EMBL" id="GAA2690697.1"/>
    </source>
</evidence>
<comment type="caution">
    <text evidence="1">The sequence shown here is derived from an EMBL/GenBank/DDBJ whole genome shotgun (WGS) entry which is preliminary data.</text>
</comment>
<protein>
    <submittedName>
        <fullName evidence="1">Uncharacterized protein</fullName>
    </submittedName>
</protein>
<name>A0ABN3T098_9ACTN</name>
<proteinExistence type="predicted"/>
<dbReference type="RefSeq" id="WP_346154134.1">
    <property type="nucleotide sequence ID" value="NZ_BAAATE010000032.1"/>
</dbReference>